<comment type="caution">
    <text evidence="1">The sequence shown here is derived from an EMBL/GenBank/DDBJ whole genome shotgun (WGS) entry which is preliminary data.</text>
</comment>
<protein>
    <submittedName>
        <fullName evidence="1">Uncharacterized protein</fullName>
    </submittedName>
</protein>
<dbReference type="EMBL" id="JAQNDO010000001">
    <property type="protein sequence ID" value="MDC0740601.1"/>
    <property type="molecule type" value="Genomic_DNA"/>
</dbReference>
<sequence>MIDSIQAGPETAALDATMLDNVPPGDRWACAWPPDRREVEVLIDGDEDAPYERLVDIARLILPKLGDFERVADAYIRKFIKPEEHGFTGRWSVQSLVVAVPRHRRPGHSEIELGLAIGGDDYGTWAVRFLYDPAPHTSFRPHFFSRRQG</sequence>
<organism evidence="1 2">
    <name type="scientific">Polyangium mundeleinium</name>
    <dbReference type="NCBI Taxonomy" id="2995306"/>
    <lineage>
        <taxon>Bacteria</taxon>
        <taxon>Pseudomonadati</taxon>
        <taxon>Myxococcota</taxon>
        <taxon>Polyangia</taxon>
        <taxon>Polyangiales</taxon>
        <taxon>Polyangiaceae</taxon>
        <taxon>Polyangium</taxon>
    </lineage>
</organism>
<evidence type="ECO:0000313" key="1">
    <source>
        <dbReference type="EMBL" id="MDC0740601.1"/>
    </source>
</evidence>
<gene>
    <name evidence="1" type="ORF">POL67_04535</name>
</gene>
<proteinExistence type="predicted"/>
<keyword evidence="2" id="KW-1185">Reference proteome</keyword>
<name>A0ABT5EFN3_9BACT</name>
<evidence type="ECO:0000313" key="2">
    <source>
        <dbReference type="Proteomes" id="UP001221411"/>
    </source>
</evidence>
<dbReference type="RefSeq" id="WP_271915801.1">
    <property type="nucleotide sequence ID" value="NZ_JAQNDO010000001.1"/>
</dbReference>
<reference evidence="1 2" key="1">
    <citation type="submission" date="2022-11" db="EMBL/GenBank/DDBJ databases">
        <title>Minimal conservation of predation-associated metabolite biosynthetic gene clusters underscores biosynthetic potential of Myxococcota including descriptions for ten novel species: Archangium lansinium sp. nov., Myxococcus landrumus sp. nov., Nannocystis bai.</title>
        <authorList>
            <person name="Ahearne A."/>
            <person name="Stevens C."/>
            <person name="Dowd S."/>
        </authorList>
    </citation>
    <scope>NUCLEOTIDE SEQUENCE [LARGE SCALE GENOMIC DNA]</scope>
    <source>
        <strain evidence="1 2">RJM3</strain>
    </source>
</reference>
<dbReference type="Proteomes" id="UP001221411">
    <property type="component" value="Unassembled WGS sequence"/>
</dbReference>
<accession>A0ABT5EFN3</accession>